<protein>
    <submittedName>
        <fullName evidence="2">Uncharacterized protein</fullName>
    </submittedName>
</protein>
<proteinExistence type="predicted"/>
<dbReference type="EMBL" id="JARKIE010000057">
    <property type="protein sequence ID" value="KAJ7691527.1"/>
    <property type="molecule type" value="Genomic_DNA"/>
</dbReference>
<evidence type="ECO:0000256" key="1">
    <source>
        <dbReference type="SAM" id="MobiDB-lite"/>
    </source>
</evidence>
<dbReference type="Proteomes" id="UP001221757">
    <property type="component" value="Unassembled WGS sequence"/>
</dbReference>
<comment type="caution">
    <text evidence="2">The sequence shown here is derived from an EMBL/GenBank/DDBJ whole genome shotgun (WGS) entry which is preliminary data.</text>
</comment>
<evidence type="ECO:0000313" key="3">
    <source>
        <dbReference type="Proteomes" id="UP001221757"/>
    </source>
</evidence>
<accession>A0AAD7DHG4</accession>
<feature type="region of interest" description="Disordered" evidence="1">
    <location>
        <begin position="213"/>
        <end position="233"/>
    </location>
</feature>
<evidence type="ECO:0000313" key="2">
    <source>
        <dbReference type="EMBL" id="KAJ7691527.1"/>
    </source>
</evidence>
<sequence>MSDKCALNTNGNLRDTSEIDLHFPPKGETEAAYHENLDDALSIWRLAVTSRSPVTAVPSPVPFRQGFLRSPDGTATGRIAKLRQAPTVVDRINALPDDKQFIFDFLNPPNSGDPPSGVVTGNGVAMINTPRTHPRATEVNFNVNDTLRTGLLTENGARFIVNELPPVLGFPADVVSASLGNLGVQEVEGLMHLVPNIAVGTDEGLKRCGLARPDVQPKTHQQPRVSGNAFPSS</sequence>
<gene>
    <name evidence="2" type="ORF">B0H17DRAFT_1200947</name>
</gene>
<dbReference type="AlphaFoldDB" id="A0AAD7DHG4"/>
<reference evidence="2" key="1">
    <citation type="submission" date="2023-03" db="EMBL/GenBank/DDBJ databases">
        <title>Massive genome expansion in bonnet fungi (Mycena s.s.) driven by repeated elements and novel gene families across ecological guilds.</title>
        <authorList>
            <consortium name="Lawrence Berkeley National Laboratory"/>
            <person name="Harder C.B."/>
            <person name="Miyauchi S."/>
            <person name="Viragh M."/>
            <person name="Kuo A."/>
            <person name="Thoen E."/>
            <person name="Andreopoulos B."/>
            <person name="Lu D."/>
            <person name="Skrede I."/>
            <person name="Drula E."/>
            <person name="Henrissat B."/>
            <person name="Morin E."/>
            <person name="Kohler A."/>
            <person name="Barry K."/>
            <person name="LaButti K."/>
            <person name="Morin E."/>
            <person name="Salamov A."/>
            <person name="Lipzen A."/>
            <person name="Mereny Z."/>
            <person name="Hegedus B."/>
            <person name="Baldrian P."/>
            <person name="Stursova M."/>
            <person name="Weitz H."/>
            <person name="Taylor A."/>
            <person name="Grigoriev I.V."/>
            <person name="Nagy L.G."/>
            <person name="Martin F."/>
            <person name="Kauserud H."/>
        </authorList>
    </citation>
    <scope>NUCLEOTIDE SEQUENCE</scope>
    <source>
        <strain evidence="2">CBHHK067</strain>
    </source>
</reference>
<keyword evidence="3" id="KW-1185">Reference proteome</keyword>
<organism evidence="2 3">
    <name type="scientific">Mycena rosella</name>
    <name type="common">Pink bonnet</name>
    <name type="synonym">Agaricus rosellus</name>
    <dbReference type="NCBI Taxonomy" id="1033263"/>
    <lineage>
        <taxon>Eukaryota</taxon>
        <taxon>Fungi</taxon>
        <taxon>Dikarya</taxon>
        <taxon>Basidiomycota</taxon>
        <taxon>Agaricomycotina</taxon>
        <taxon>Agaricomycetes</taxon>
        <taxon>Agaricomycetidae</taxon>
        <taxon>Agaricales</taxon>
        <taxon>Marasmiineae</taxon>
        <taxon>Mycenaceae</taxon>
        <taxon>Mycena</taxon>
    </lineage>
</organism>
<feature type="compositionally biased region" description="Polar residues" evidence="1">
    <location>
        <begin position="218"/>
        <end position="233"/>
    </location>
</feature>
<name>A0AAD7DHG4_MYCRO</name>